<comment type="caution">
    <text evidence="8">The sequence shown here is derived from an EMBL/GenBank/DDBJ whole genome shotgun (WGS) entry which is preliminary data.</text>
</comment>
<dbReference type="SUPFAM" id="SSF57850">
    <property type="entry name" value="RING/U-box"/>
    <property type="match status" value="1"/>
</dbReference>
<evidence type="ECO:0000256" key="6">
    <source>
        <dbReference type="SAM" id="MobiDB-lite"/>
    </source>
</evidence>
<accession>A0AB34FZ87</accession>
<keyword evidence="4" id="KW-0862">Zinc</keyword>
<dbReference type="AlphaFoldDB" id="A0AB34FZ87"/>
<evidence type="ECO:0000313" key="8">
    <source>
        <dbReference type="EMBL" id="KAJ6444093.1"/>
    </source>
</evidence>
<sequence length="493" mass="54258">MVLSVDQSELSIDRELVVKAGTLGIKATLPSISDYQCNTSSASSQSTESTSQDHVFSAASDGTNSAYLTPHSSIFGPPSPDPAGSDSAPKPARNYNFTPYEKYLAQNTSPFDDGRRKSSVGDSSGQSIFSCLTRVCTICKADAHPVGTDCPEDQEVQNAPKVGSNPGVRRCYKCRALVERAADSSDLTCLCGAQFCADCGGVWDAATGCPNICDGKGLNGDFIDGEVSEGLSGSEAKEEAVVRSSQHPSVQSLLQDQGRELQRFLDFHERTKDVMNARQSEREAILGDQQTAQEAQMKDAQAKATAHLEDQQIADEMELRATLDQSQRTINMRIKHMEAYCDGMGQNPTESNMPPRVVTEQNLRDLGRQYNIREDMERQHTAKINMMRDRQAKRMEDLIERQEEELEKLACSQLEEQDALLKDFAREREAVGSVFETRQARLTARWTLSIRVLCKELEAVNSVTYSPLPPPSWPSMDMANDDSAQEVPTACDA</sequence>
<dbReference type="Proteomes" id="UP001163105">
    <property type="component" value="Unassembled WGS sequence"/>
</dbReference>
<protein>
    <submittedName>
        <fullName evidence="8">IBR domain-containing protein</fullName>
    </submittedName>
</protein>
<name>A0AB34FZ87_9HYPO</name>
<feature type="region of interest" description="Disordered" evidence="6">
    <location>
        <begin position="36"/>
        <end position="55"/>
    </location>
</feature>
<feature type="domain" description="IBR" evidence="7">
    <location>
        <begin position="162"/>
        <end position="209"/>
    </location>
</feature>
<evidence type="ECO:0000313" key="9">
    <source>
        <dbReference type="Proteomes" id="UP001163105"/>
    </source>
</evidence>
<keyword evidence="9" id="KW-1185">Reference proteome</keyword>
<feature type="compositionally biased region" description="Low complexity" evidence="6">
    <location>
        <begin position="39"/>
        <end position="50"/>
    </location>
</feature>
<proteinExistence type="predicted"/>
<evidence type="ECO:0000256" key="2">
    <source>
        <dbReference type="ARBA" id="ARBA00022771"/>
    </source>
</evidence>
<keyword evidence="3" id="KW-0833">Ubl conjugation pathway</keyword>
<gene>
    <name evidence="8" type="ORF">O9K51_02487</name>
</gene>
<feature type="coiled-coil region" evidence="5">
    <location>
        <begin position="388"/>
        <end position="419"/>
    </location>
</feature>
<feature type="region of interest" description="Disordered" evidence="6">
    <location>
        <begin position="469"/>
        <end position="493"/>
    </location>
</feature>
<feature type="compositionally biased region" description="Low complexity" evidence="6">
    <location>
        <begin position="82"/>
        <end position="92"/>
    </location>
</feature>
<keyword evidence="1" id="KW-0479">Metal-binding</keyword>
<feature type="region of interest" description="Disordered" evidence="6">
    <location>
        <begin position="67"/>
        <end position="92"/>
    </location>
</feature>
<keyword evidence="2" id="KW-0863">Zinc-finger</keyword>
<dbReference type="InterPro" id="IPR002867">
    <property type="entry name" value="IBR_dom"/>
</dbReference>
<reference evidence="8" key="1">
    <citation type="submission" date="2023-01" db="EMBL/GenBank/DDBJ databases">
        <title>The growth and conidiation of Purpureocillium lavendulum are regulated by nitrogen source and histone H3K14 acetylation.</title>
        <authorList>
            <person name="Tang P."/>
            <person name="Han J."/>
            <person name="Zhang C."/>
            <person name="Tang P."/>
            <person name="Qi F."/>
            <person name="Zhang K."/>
            <person name="Liang L."/>
        </authorList>
    </citation>
    <scope>NUCLEOTIDE SEQUENCE</scope>
    <source>
        <strain evidence="8">YMF1.00683</strain>
    </source>
</reference>
<dbReference type="GO" id="GO:0008270">
    <property type="term" value="F:zinc ion binding"/>
    <property type="evidence" value="ECO:0007669"/>
    <property type="project" value="UniProtKB-KW"/>
</dbReference>
<organism evidence="8 9">
    <name type="scientific">Purpureocillium lavendulum</name>
    <dbReference type="NCBI Taxonomy" id="1247861"/>
    <lineage>
        <taxon>Eukaryota</taxon>
        <taxon>Fungi</taxon>
        <taxon>Dikarya</taxon>
        <taxon>Ascomycota</taxon>
        <taxon>Pezizomycotina</taxon>
        <taxon>Sordariomycetes</taxon>
        <taxon>Hypocreomycetidae</taxon>
        <taxon>Hypocreales</taxon>
        <taxon>Ophiocordycipitaceae</taxon>
        <taxon>Purpureocillium</taxon>
    </lineage>
</organism>
<keyword evidence="5" id="KW-0175">Coiled coil</keyword>
<dbReference type="EMBL" id="JAQHRD010000002">
    <property type="protein sequence ID" value="KAJ6444093.1"/>
    <property type="molecule type" value="Genomic_DNA"/>
</dbReference>
<evidence type="ECO:0000256" key="1">
    <source>
        <dbReference type="ARBA" id="ARBA00022723"/>
    </source>
</evidence>
<dbReference type="Gene3D" id="1.20.120.1750">
    <property type="match status" value="1"/>
</dbReference>
<evidence type="ECO:0000256" key="5">
    <source>
        <dbReference type="SAM" id="Coils"/>
    </source>
</evidence>
<evidence type="ECO:0000259" key="7">
    <source>
        <dbReference type="Pfam" id="PF01485"/>
    </source>
</evidence>
<evidence type="ECO:0000256" key="4">
    <source>
        <dbReference type="ARBA" id="ARBA00022833"/>
    </source>
</evidence>
<evidence type="ECO:0000256" key="3">
    <source>
        <dbReference type="ARBA" id="ARBA00022786"/>
    </source>
</evidence>
<dbReference type="Pfam" id="PF01485">
    <property type="entry name" value="IBR"/>
    <property type="match status" value="1"/>
</dbReference>